<evidence type="ECO:0000256" key="3">
    <source>
        <dbReference type="SAM" id="SignalP"/>
    </source>
</evidence>
<evidence type="ECO:0000313" key="5">
    <source>
        <dbReference type="EMBL" id="MCS0657778.1"/>
    </source>
</evidence>
<dbReference type="SUPFAM" id="SSF48230">
    <property type="entry name" value="Chondroitin AC/alginate lyase"/>
    <property type="match status" value="1"/>
</dbReference>
<keyword evidence="2 5" id="KW-0456">Lyase</keyword>
<keyword evidence="6" id="KW-1185">Reference proteome</keyword>
<keyword evidence="1 3" id="KW-0732">Signal</keyword>
<dbReference type="InterPro" id="IPR008929">
    <property type="entry name" value="Chondroitin_lyas"/>
</dbReference>
<feature type="signal peptide" evidence="3">
    <location>
        <begin position="1"/>
        <end position="24"/>
    </location>
</feature>
<feature type="chain" id="PRO_5046191865" evidence="3">
    <location>
        <begin position="25"/>
        <end position="318"/>
    </location>
</feature>
<dbReference type="RefSeq" id="WP_258810920.1">
    <property type="nucleotide sequence ID" value="NZ_JANUGU010000001.1"/>
</dbReference>
<proteinExistence type="predicted"/>
<dbReference type="Proteomes" id="UP001204621">
    <property type="component" value="Unassembled WGS sequence"/>
</dbReference>
<organism evidence="5 6">
    <name type="scientific">Massilia terrae</name>
    <dbReference type="NCBI Taxonomy" id="1811224"/>
    <lineage>
        <taxon>Bacteria</taxon>
        <taxon>Pseudomonadati</taxon>
        <taxon>Pseudomonadota</taxon>
        <taxon>Betaproteobacteria</taxon>
        <taxon>Burkholderiales</taxon>
        <taxon>Oxalobacteraceae</taxon>
        <taxon>Telluria group</taxon>
        <taxon>Massilia</taxon>
    </lineage>
</organism>
<name>A0ABT2CUX6_9BURK</name>
<dbReference type="Gene3D" id="1.50.10.100">
    <property type="entry name" value="Chondroitin AC/alginate lyase"/>
    <property type="match status" value="1"/>
</dbReference>
<dbReference type="Pfam" id="PF05426">
    <property type="entry name" value="Alginate_lyase"/>
    <property type="match status" value="1"/>
</dbReference>
<evidence type="ECO:0000313" key="6">
    <source>
        <dbReference type="Proteomes" id="UP001204621"/>
    </source>
</evidence>
<accession>A0ABT2CUX6</accession>
<dbReference type="InterPro" id="IPR008397">
    <property type="entry name" value="Alginate_lyase_dom"/>
</dbReference>
<sequence>MQCSATALRFSVLLLASAGQQALACEPAPPAVIDIDANSYYIDSHHSVIDPALKARNEAATKPVDEFVREVARAASASQQRHKEDDARCAIGWLSAWAGQNAMLGKMTTQQSYYTRKWALAGLALSYARVQAAASPEERKRIEGWLLTLADATIRHSDAHKGARNNHYYWEGLAVTATGAVTHDARCLEWGRKVFDFAMGQIQPDGSLPLELERAGRALNYHLFAAAPLVMMASILDVQAAPLDRLVAFSMAGVADPGIVQKLTGFEQERASEPGWIAIYLRHGGHLAAPVRVPAKNFDARMGGDRNLVNPLEHPKGA</sequence>
<feature type="domain" description="Alginate lyase" evidence="4">
    <location>
        <begin position="35"/>
        <end position="242"/>
    </location>
</feature>
<reference evidence="5 6" key="1">
    <citation type="submission" date="2022-08" db="EMBL/GenBank/DDBJ databases">
        <title>Reclassification of Massilia species as members of the genera Telluria, Duganella, Pseudoduganella, Mokoshia gen. nov. and Zemynaea gen. nov. using orthogonal and non-orthogonal genome-based approaches.</title>
        <authorList>
            <person name="Bowman J.P."/>
        </authorList>
    </citation>
    <scope>NUCLEOTIDE SEQUENCE [LARGE SCALE GENOMIC DNA]</scope>
    <source>
        <strain evidence="5 6">JCM 31606</strain>
    </source>
</reference>
<evidence type="ECO:0000256" key="1">
    <source>
        <dbReference type="ARBA" id="ARBA00022729"/>
    </source>
</evidence>
<dbReference type="EMBL" id="JANUGU010000001">
    <property type="protein sequence ID" value="MCS0657778.1"/>
    <property type="molecule type" value="Genomic_DNA"/>
</dbReference>
<comment type="caution">
    <text evidence="5">The sequence shown here is derived from an EMBL/GenBank/DDBJ whole genome shotgun (WGS) entry which is preliminary data.</text>
</comment>
<protein>
    <submittedName>
        <fullName evidence="5">Alginate lyase family protein</fullName>
    </submittedName>
</protein>
<gene>
    <name evidence="5" type="ORF">NX778_06840</name>
</gene>
<evidence type="ECO:0000259" key="4">
    <source>
        <dbReference type="Pfam" id="PF05426"/>
    </source>
</evidence>
<evidence type="ECO:0000256" key="2">
    <source>
        <dbReference type="ARBA" id="ARBA00023239"/>
    </source>
</evidence>
<dbReference type="GO" id="GO:0016829">
    <property type="term" value="F:lyase activity"/>
    <property type="evidence" value="ECO:0007669"/>
    <property type="project" value="UniProtKB-KW"/>
</dbReference>